<reference evidence="2 3" key="1">
    <citation type="journal article" date="2014" name="Genome Announc.">
        <title>Draft Genome Sequence of Streptomyces fradiae ATCC 19609, a Strain Highly Sensitive to Antibiotics.</title>
        <authorList>
            <person name="Bekker O.B."/>
            <person name="Klimina K.M."/>
            <person name="Vatlin A.A."/>
            <person name="Zakharevich N.V."/>
            <person name="Kasianov A.S."/>
            <person name="Danilenko V.N."/>
        </authorList>
    </citation>
    <scope>NUCLEOTIDE SEQUENCE [LARGE SCALE GENOMIC DNA]</scope>
    <source>
        <strain evidence="2 3">ATCC 19609</strain>
    </source>
</reference>
<keyword evidence="2" id="KW-0067">ATP-binding</keyword>
<accession>A0A3R7LSG2</accession>
<keyword evidence="2" id="KW-0547">Nucleotide-binding</keyword>
<sequence>MTAPRTDVPVTVRTFAHRFSSTRRGARLARLLAGHQLVDWGLPRGTCAFDGATLVIAELASNAVLHGLVPGRDCALRLAYDTGTGVLRIEVSDTHPARPARIEPSPAYDRGRGLALVEAIALRWGVQDRNGPGKTVWVECAMAAACENADRQGAGSTPVRAPGLSPGGPGRTGPDGAVPDAAGEERGEDRLM</sequence>
<dbReference type="InterPro" id="IPR036890">
    <property type="entry name" value="HATPase_C_sf"/>
</dbReference>
<comment type="caution">
    <text evidence="2">The sequence shown here is derived from an EMBL/GenBank/DDBJ whole genome shotgun (WGS) entry which is preliminary data.</text>
</comment>
<dbReference type="CDD" id="cd16936">
    <property type="entry name" value="HATPase_RsbW-like"/>
    <property type="match status" value="1"/>
</dbReference>
<feature type="region of interest" description="Disordered" evidence="1">
    <location>
        <begin position="151"/>
        <end position="192"/>
    </location>
</feature>
<feature type="compositionally biased region" description="Basic and acidic residues" evidence="1">
    <location>
        <begin position="183"/>
        <end position="192"/>
    </location>
</feature>
<dbReference type="GO" id="GO:0005524">
    <property type="term" value="F:ATP binding"/>
    <property type="evidence" value="ECO:0007669"/>
    <property type="project" value="UniProtKB-KW"/>
</dbReference>
<protein>
    <submittedName>
        <fullName evidence="2">ATP-binding protein</fullName>
    </submittedName>
</protein>
<evidence type="ECO:0000256" key="1">
    <source>
        <dbReference type="SAM" id="MobiDB-lite"/>
    </source>
</evidence>
<dbReference type="OrthoDB" id="3473697at2"/>
<dbReference type="SUPFAM" id="SSF55874">
    <property type="entry name" value="ATPase domain of HSP90 chaperone/DNA topoisomerase II/histidine kinase"/>
    <property type="match status" value="1"/>
</dbReference>
<dbReference type="PANTHER" id="PTHR35526:SF3">
    <property type="entry name" value="ANTI-SIGMA-F FACTOR RSBW"/>
    <property type="match status" value="1"/>
</dbReference>
<dbReference type="RefSeq" id="WP_063831832.1">
    <property type="nucleotide sequence ID" value="NZ_CP134822.1"/>
</dbReference>
<dbReference type="Gene3D" id="3.30.565.10">
    <property type="entry name" value="Histidine kinase-like ATPase, C-terminal domain"/>
    <property type="match status" value="1"/>
</dbReference>
<dbReference type="PANTHER" id="PTHR35526">
    <property type="entry name" value="ANTI-SIGMA-F FACTOR RSBW-RELATED"/>
    <property type="match status" value="1"/>
</dbReference>
<proteinExistence type="predicted"/>
<gene>
    <name evidence="2" type="ORF">SFRA_003300</name>
</gene>
<organism evidence="2 3">
    <name type="scientific">Streptomyces xinghaiensis</name>
    <dbReference type="NCBI Taxonomy" id="1038928"/>
    <lineage>
        <taxon>Bacteria</taxon>
        <taxon>Bacillati</taxon>
        <taxon>Actinomycetota</taxon>
        <taxon>Actinomycetes</taxon>
        <taxon>Kitasatosporales</taxon>
        <taxon>Streptomycetaceae</taxon>
        <taxon>Streptomyces</taxon>
    </lineage>
</organism>
<evidence type="ECO:0000313" key="2">
    <source>
        <dbReference type="EMBL" id="RKM99228.1"/>
    </source>
</evidence>
<dbReference type="AlphaFoldDB" id="A0A3R7LSG2"/>
<keyword evidence="3" id="KW-1185">Reference proteome</keyword>
<evidence type="ECO:0000313" key="3">
    <source>
        <dbReference type="Proteomes" id="UP000028058"/>
    </source>
</evidence>
<name>A0A3R7LSG2_9ACTN</name>
<dbReference type="InterPro" id="IPR050267">
    <property type="entry name" value="Anti-sigma-factor_SerPK"/>
</dbReference>
<dbReference type="EMBL" id="JNAD02000001">
    <property type="protein sequence ID" value="RKM99228.1"/>
    <property type="molecule type" value="Genomic_DNA"/>
</dbReference>
<dbReference type="Proteomes" id="UP000028058">
    <property type="component" value="Unassembled WGS sequence"/>
</dbReference>